<dbReference type="GO" id="GO:0006635">
    <property type="term" value="P:fatty acid beta-oxidation"/>
    <property type="evidence" value="ECO:0007669"/>
    <property type="project" value="TreeGrafter"/>
</dbReference>
<organism evidence="3">
    <name type="scientific">Candidatus Kentrum sp. DK</name>
    <dbReference type="NCBI Taxonomy" id="2126562"/>
    <lineage>
        <taxon>Bacteria</taxon>
        <taxon>Pseudomonadati</taxon>
        <taxon>Pseudomonadota</taxon>
        <taxon>Gammaproteobacteria</taxon>
        <taxon>Candidatus Kentrum</taxon>
    </lineage>
</organism>
<dbReference type="InterPro" id="IPR029045">
    <property type="entry name" value="ClpP/crotonase-like_dom_sf"/>
</dbReference>
<protein>
    <submittedName>
        <fullName evidence="3">Enoyl-CoA hydratase</fullName>
    </submittedName>
</protein>
<dbReference type="InterPro" id="IPR001753">
    <property type="entry name" value="Enoyl-CoA_hydra/iso"/>
</dbReference>
<sequence>MCCPAKRGRMILQGKVILEEEVKKMSYENILLEKPEAGIYLIKINRPKALNALNAQTVSELEAALREVAADNAARVLLITGEGEKAFVAGGDIKEMQSLSAMKAKAFGQQGLRVLRSIEEMPVPVIAVINGFCLGGGNELAMACDWMLASDKAVFGQPEVNLGVTPGFGGTQRLTRLVGTAMAMEMITTGRNVKAEEAKEIGLVNHVYPADQLMEEAMKVARTVASKGPISVALSKEAIQRGQHMDLDSAGLLENEIFGLCFATADQKEGMAAFAEKRKAAFKNE</sequence>
<dbReference type="PANTHER" id="PTHR11941">
    <property type="entry name" value="ENOYL-COA HYDRATASE-RELATED"/>
    <property type="match status" value="1"/>
</dbReference>
<keyword evidence="2" id="KW-0456">Lyase</keyword>
<dbReference type="InterPro" id="IPR014748">
    <property type="entry name" value="Enoyl-CoA_hydra_C"/>
</dbReference>
<dbReference type="EMBL" id="CAADEX010000001">
    <property type="protein sequence ID" value="VFJ42426.1"/>
    <property type="molecule type" value="Genomic_DNA"/>
</dbReference>
<dbReference type="PANTHER" id="PTHR11941:SF54">
    <property type="entry name" value="ENOYL-COA HYDRATASE, MITOCHONDRIAL"/>
    <property type="match status" value="1"/>
</dbReference>
<dbReference type="GO" id="GO:0016836">
    <property type="term" value="F:hydro-lyase activity"/>
    <property type="evidence" value="ECO:0007669"/>
    <property type="project" value="UniProtKB-ARBA"/>
</dbReference>
<dbReference type="Gene3D" id="1.10.12.10">
    <property type="entry name" value="Lyase 2-enoyl-coa Hydratase, Chain A, domain 2"/>
    <property type="match status" value="1"/>
</dbReference>
<dbReference type="FunFam" id="1.10.12.10:FF:000001">
    <property type="entry name" value="Probable enoyl-CoA hydratase, mitochondrial"/>
    <property type="match status" value="1"/>
</dbReference>
<dbReference type="FunFam" id="3.90.226.10:FF:000009">
    <property type="entry name" value="Carnitinyl-CoA dehydratase"/>
    <property type="match status" value="1"/>
</dbReference>
<dbReference type="Gene3D" id="3.90.226.10">
    <property type="entry name" value="2-enoyl-CoA Hydratase, Chain A, domain 1"/>
    <property type="match status" value="1"/>
</dbReference>
<reference evidence="3" key="1">
    <citation type="submission" date="2019-02" db="EMBL/GenBank/DDBJ databases">
        <authorList>
            <person name="Gruber-Vodicka R. H."/>
            <person name="Seah K. B. B."/>
        </authorList>
    </citation>
    <scope>NUCLEOTIDE SEQUENCE</scope>
    <source>
        <strain evidence="3">BECK_DK47</strain>
    </source>
</reference>
<proteinExistence type="inferred from homology"/>
<evidence type="ECO:0000256" key="2">
    <source>
        <dbReference type="ARBA" id="ARBA00023239"/>
    </source>
</evidence>
<evidence type="ECO:0000256" key="1">
    <source>
        <dbReference type="ARBA" id="ARBA00005254"/>
    </source>
</evidence>
<name>A0A450RTC4_9GAMM</name>
<dbReference type="SUPFAM" id="SSF52096">
    <property type="entry name" value="ClpP/crotonase"/>
    <property type="match status" value="1"/>
</dbReference>
<dbReference type="AlphaFoldDB" id="A0A450RTC4"/>
<accession>A0A450RTC4</accession>
<gene>
    <name evidence="3" type="ORF">BECKDK2373B_GA0170837_100149</name>
</gene>
<dbReference type="CDD" id="cd06558">
    <property type="entry name" value="crotonase-like"/>
    <property type="match status" value="1"/>
</dbReference>
<evidence type="ECO:0000313" key="3">
    <source>
        <dbReference type="EMBL" id="VFJ42426.1"/>
    </source>
</evidence>
<dbReference type="Pfam" id="PF00378">
    <property type="entry name" value="ECH_1"/>
    <property type="match status" value="1"/>
</dbReference>
<comment type="similarity">
    <text evidence="1">Belongs to the enoyl-CoA hydratase/isomerase family.</text>
</comment>